<evidence type="ECO:0000313" key="2">
    <source>
        <dbReference type="Proteomes" id="UP000009222"/>
    </source>
</evidence>
<protein>
    <recommendedName>
        <fullName evidence="3">DUF4912 domain-containing protein</fullName>
    </recommendedName>
</protein>
<name>F5Y9J0_LEAAZ</name>
<dbReference type="OrthoDB" id="9812700at2"/>
<gene>
    <name evidence="1" type="ordered locus">TREAZ_0849</name>
</gene>
<dbReference type="HOGENOM" id="CLU_100589_0_0_12"/>
<proteinExistence type="predicted"/>
<accession>F5Y9J0</accession>
<sequence>MKEIDITRPYLESLATDELVRMADLLGFDIPPGLDRIFIIEELLESTSEEFMEDDEEENPLKAEFIDTGFFEAVALPRQYNITFLEIIIRDPLWAFVFWELKGSDKNIFEKAADFNGYYLKVSPQNGDKEGVFIVPVGIDDTAWYLGFPAGDSPEGEARSYIVELCADRGGEVSLASSPAFALPGLPGRLCAGGDALRRLSGAEDFRILRSGDRLSRVKKPKASSAG</sequence>
<dbReference type="RefSeq" id="WP_015711130.1">
    <property type="nucleotide sequence ID" value="NC_015577.1"/>
</dbReference>
<dbReference type="eggNOG" id="COG3330">
    <property type="taxonomic scope" value="Bacteria"/>
</dbReference>
<dbReference type="InParanoid" id="F5Y9J0"/>
<evidence type="ECO:0000313" key="1">
    <source>
        <dbReference type="EMBL" id="AEF80376.1"/>
    </source>
</evidence>
<organism evidence="1 2">
    <name type="scientific">Leadbettera azotonutricia (strain ATCC BAA-888 / DSM 13862 / ZAS-9)</name>
    <name type="common">Treponema azotonutricium</name>
    <dbReference type="NCBI Taxonomy" id="545695"/>
    <lineage>
        <taxon>Bacteria</taxon>
        <taxon>Pseudomonadati</taxon>
        <taxon>Spirochaetota</taxon>
        <taxon>Spirochaetia</taxon>
        <taxon>Spirochaetales</taxon>
        <taxon>Breznakiellaceae</taxon>
        <taxon>Leadbettera</taxon>
    </lineage>
</organism>
<dbReference type="KEGG" id="taz:TREAZ_0849"/>
<keyword evidence="2" id="KW-1185">Reference proteome</keyword>
<dbReference type="AlphaFoldDB" id="F5Y9J0"/>
<reference evidence="2" key="1">
    <citation type="submission" date="2009-12" db="EMBL/GenBank/DDBJ databases">
        <title>Complete sequence of Treponema azotonutricium strain ZAS-9.</title>
        <authorList>
            <person name="Tetu S.G."/>
            <person name="Matson E."/>
            <person name="Ren Q."/>
            <person name="Seshadri R."/>
            <person name="Elbourne L."/>
            <person name="Hassan K.A."/>
            <person name="Durkin A."/>
            <person name="Radune D."/>
            <person name="Mohamoud Y."/>
            <person name="Shay R."/>
            <person name="Jin S."/>
            <person name="Zhang X."/>
            <person name="Lucey K."/>
            <person name="Ballor N.R."/>
            <person name="Ottesen E."/>
            <person name="Rosenthal R."/>
            <person name="Allen A."/>
            <person name="Leadbetter J.R."/>
            <person name="Paulsen I.T."/>
        </authorList>
    </citation>
    <scope>NUCLEOTIDE SEQUENCE [LARGE SCALE GENOMIC DNA]</scope>
    <source>
        <strain evidence="2">ATCC BAA-888 / DSM 13862 / ZAS-9</strain>
    </source>
</reference>
<dbReference type="EMBL" id="CP001841">
    <property type="protein sequence ID" value="AEF80376.1"/>
    <property type="molecule type" value="Genomic_DNA"/>
</dbReference>
<reference evidence="1 2" key="2">
    <citation type="journal article" date="2011" name="ISME J.">
        <title>RNA-seq reveals cooperative metabolic interactions between two termite-gut spirochete species in co-culture.</title>
        <authorList>
            <person name="Rosenthal A.Z."/>
            <person name="Matson E.G."/>
            <person name="Eldar A."/>
            <person name="Leadbetter J.R."/>
        </authorList>
    </citation>
    <scope>NUCLEOTIDE SEQUENCE [LARGE SCALE GENOMIC DNA]</scope>
    <source>
        <strain evidence="2">ATCC BAA-888 / DSM 13862 / ZAS-9</strain>
    </source>
</reference>
<dbReference type="Pfam" id="PF16258">
    <property type="entry name" value="DUF4912"/>
    <property type="match status" value="1"/>
</dbReference>
<dbReference type="STRING" id="545695.TREAZ_0849"/>
<dbReference type="Proteomes" id="UP000009222">
    <property type="component" value="Chromosome"/>
</dbReference>
<dbReference type="InterPro" id="IPR032585">
    <property type="entry name" value="DUF4912"/>
</dbReference>
<evidence type="ECO:0008006" key="3">
    <source>
        <dbReference type="Google" id="ProtNLM"/>
    </source>
</evidence>